<feature type="domain" description="GST C-terminal" evidence="2">
    <location>
        <begin position="82"/>
        <end position="211"/>
    </location>
</feature>
<gene>
    <name evidence="3" type="ORF">EYC98_06165</name>
</gene>
<dbReference type="CDD" id="cd00570">
    <property type="entry name" value="GST_N_family"/>
    <property type="match status" value="1"/>
</dbReference>
<protein>
    <submittedName>
        <fullName evidence="3">Glutathione S-transferase family protein</fullName>
    </submittedName>
</protein>
<evidence type="ECO:0000259" key="1">
    <source>
        <dbReference type="PROSITE" id="PS50404"/>
    </source>
</evidence>
<sequence length="227" mass="25362">MITLHGFAASNYYNVVKHVLLYKQIPFEEHLIFSGGDEWLEISPVGKVPALTTSDGRHLSETTVICDYLEETYPERPLYPTDAGERAAVRQIMKISELYLELPARRFLAYAFSGKGAPEPVKAEVRHVVNRGVGALSRLCQFSPWIAGEEMTMADIYVHYVNKIVGSVGSEQLDWDILAQIPGMKEWNRTLRDAAITREVEAGRVANEPAFQAYIQAFIASGKSAVK</sequence>
<evidence type="ECO:0000259" key="2">
    <source>
        <dbReference type="PROSITE" id="PS50405"/>
    </source>
</evidence>
<dbReference type="InterPro" id="IPR036249">
    <property type="entry name" value="Thioredoxin-like_sf"/>
</dbReference>
<dbReference type="RefSeq" id="WP_279244434.1">
    <property type="nucleotide sequence ID" value="NZ_SHNN01000001.1"/>
</dbReference>
<reference evidence="3" key="1">
    <citation type="submission" date="2019-02" db="EMBL/GenBank/DDBJ databases">
        <authorList>
            <person name="Li S.-H."/>
        </authorList>
    </citation>
    <scope>NUCLEOTIDE SEQUENCE</scope>
    <source>
        <strain evidence="3">IMCC14734</strain>
    </source>
</reference>
<dbReference type="InterPro" id="IPR040079">
    <property type="entry name" value="Glutathione_S-Trfase"/>
</dbReference>
<dbReference type="SUPFAM" id="SSF52833">
    <property type="entry name" value="Thioredoxin-like"/>
    <property type="match status" value="1"/>
</dbReference>
<dbReference type="PANTHER" id="PTHR42673:SF4">
    <property type="entry name" value="MALEYLACETOACETATE ISOMERASE"/>
    <property type="match status" value="1"/>
</dbReference>
<dbReference type="Gene3D" id="1.20.1050.10">
    <property type="match status" value="1"/>
</dbReference>
<dbReference type="PROSITE" id="PS50405">
    <property type="entry name" value="GST_CTER"/>
    <property type="match status" value="1"/>
</dbReference>
<feature type="domain" description="GST N-terminal" evidence="1">
    <location>
        <begin position="1"/>
        <end position="77"/>
    </location>
</feature>
<dbReference type="PROSITE" id="PS50404">
    <property type="entry name" value="GST_NTER"/>
    <property type="match status" value="1"/>
</dbReference>
<name>A0ABT3TDS9_9GAMM</name>
<evidence type="ECO:0000313" key="3">
    <source>
        <dbReference type="EMBL" id="MCX2980457.1"/>
    </source>
</evidence>
<comment type="caution">
    <text evidence="3">The sequence shown here is derived from an EMBL/GenBank/DDBJ whole genome shotgun (WGS) entry which is preliminary data.</text>
</comment>
<evidence type="ECO:0000313" key="4">
    <source>
        <dbReference type="Proteomes" id="UP001143362"/>
    </source>
</evidence>
<dbReference type="Proteomes" id="UP001143362">
    <property type="component" value="Unassembled WGS sequence"/>
</dbReference>
<dbReference type="Gene3D" id="3.40.30.10">
    <property type="entry name" value="Glutaredoxin"/>
    <property type="match status" value="1"/>
</dbReference>
<dbReference type="SUPFAM" id="SSF47616">
    <property type="entry name" value="GST C-terminal domain-like"/>
    <property type="match status" value="1"/>
</dbReference>
<proteinExistence type="predicted"/>
<dbReference type="PANTHER" id="PTHR42673">
    <property type="entry name" value="MALEYLACETOACETATE ISOMERASE"/>
    <property type="match status" value="1"/>
</dbReference>
<dbReference type="SFLD" id="SFLDS00019">
    <property type="entry name" value="Glutathione_Transferase_(cytos"/>
    <property type="match status" value="1"/>
</dbReference>
<dbReference type="Pfam" id="PF13417">
    <property type="entry name" value="GST_N_3"/>
    <property type="match status" value="1"/>
</dbReference>
<keyword evidence="4" id="KW-1185">Reference proteome</keyword>
<dbReference type="InterPro" id="IPR004045">
    <property type="entry name" value="Glutathione_S-Trfase_N"/>
</dbReference>
<dbReference type="EMBL" id="SHNN01000001">
    <property type="protein sequence ID" value="MCX2980457.1"/>
    <property type="molecule type" value="Genomic_DNA"/>
</dbReference>
<accession>A0ABT3TDS9</accession>
<dbReference type="InterPro" id="IPR036282">
    <property type="entry name" value="Glutathione-S-Trfase_C_sf"/>
</dbReference>
<dbReference type="InterPro" id="IPR010987">
    <property type="entry name" value="Glutathione-S-Trfase_C-like"/>
</dbReference>
<organism evidence="3 4">
    <name type="scientific">Candidatus Litorirhabdus singularis</name>
    <dbReference type="NCBI Taxonomy" id="2518993"/>
    <lineage>
        <taxon>Bacteria</taxon>
        <taxon>Pseudomonadati</taxon>
        <taxon>Pseudomonadota</taxon>
        <taxon>Gammaproteobacteria</taxon>
        <taxon>Cellvibrionales</taxon>
        <taxon>Halieaceae</taxon>
        <taxon>Candidatus Litorirhabdus</taxon>
    </lineage>
</organism>